<evidence type="ECO:0000256" key="1">
    <source>
        <dbReference type="ARBA" id="ARBA00001936"/>
    </source>
</evidence>
<accession>A0A840ACG1</accession>
<dbReference type="InterPro" id="IPR039121">
    <property type="entry name" value="NUDT19"/>
</dbReference>
<evidence type="ECO:0000256" key="6">
    <source>
        <dbReference type="ARBA" id="ARBA00023211"/>
    </source>
</evidence>
<keyword evidence="10" id="KW-1185">Reference proteome</keyword>
<keyword evidence="4" id="KW-0378">Hydrolase</keyword>
<gene>
    <name evidence="9" type="ORF">GGQ83_001447</name>
</gene>
<dbReference type="Gene3D" id="3.90.79.10">
    <property type="entry name" value="Nucleoside Triphosphate Pyrophosphohydrolase"/>
    <property type="match status" value="2"/>
</dbReference>
<dbReference type="AlphaFoldDB" id="A0A840ACG1"/>
<evidence type="ECO:0000313" key="9">
    <source>
        <dbReference type="EMBL" id="MBB3898010.1"/>
    </source>
</evidence>
<name>A0A840ACG1_9PROT</name>
<organism evidence="9 10">
    <name type="scientific">Roseococcus suduntuyensis</name>
    <dbReference type="NCBI Taxonomy" id="455361"/>
    <lineage>
        <taxon>Bacteria</taxon>
        <taxon>Pseudomonadati</taxon>
        <taxon>Pseudomonadota</taxon>
        <taxon>Alphaproteobacteria</taxon>
        <taxon>Acetobacterales</taxon>
        <taxon>Roseomonadaceae</taxon>
        <taxon>Roseococcus</taxon>
    </lineage>
</organism>
<keyword evidence="5" id="KW-0460">Magnesium</keyword>
<comment type="cofactor">
    <cofactor evidence="1">
        <name>Mn(2+)</name>
        <dbReference type="ChEBI" id="CHEBI:29035"/>
    </cofactor>
</comment>
<evidence type="ECO:0000259" key="8">
    <source>
        <dbReference type="PROSITE" id="PS51462"/>
    </source>
</evidence>
<evidence type="ECO:0000256" key="2">
    <source>
        <dbReference type="ARBA" id="ARBA00001946"/>
    </source>
</evidence>
<dbReference type="InterPro" id="IPR015797">
    <property type="entry name" value="NUDIX_hydrolase-like_dom_sf"/>
</dbReference>
<evidence type="ECO:0000256" key="5">
    <source>
        <dbReference type="ARBA" id="ARBA00022842"/>
    </source>
</evidence>
<dbReference type="EMBL" id="JACIDJ010000002">
    <property type="protein sequence ID" value="MBB3898010.1"/>
    <property type="molecule type" value="Genomic_DNA"/>
</dbReference>
<dbReference type="GO" id="GO:0016818">
    <property type="term" value="F:hydrolase activity, acting on acid anhydrides, in phosphorus-containing anhydrides"/>
    <property type="evidence" value="ECO:0007669"/>
    <property type="project" value="InterPro"/>
</dbReference>
<evidence type="ECO:0000256" key="3">
    <source>
        <dbReference type="ARBA" id="ARBA00022723"/>
    </source>
</evidence>
<evidence type="ECO:0000256" key="4">
    <source>
        <dbReference type="ARBA" id="ARBA00022801"/>
    </source>
</evidence>
<evidence type="ECO:0000313" key="10">
    <source>
        <dbReference type="Proteomes" id="UP000553193"/>
    </source>
</evidence>
<dbReference type="PANTHER" id="PTHR12318">
    <property type="entry name" value="TESTOSTERONE-REGULATED PROTEIN RP2"/>
    <property type="match status" value="1"/>
</dbReference>
<dbReference type="SUPFAM" id="SSF55811">
    <property type="entry name" value="Nudix"/>
    <property type="match status" value="1"/>
</dbReference>
<dbReference type="CDD" id="cd18870">
    <property type="entry name" value="NUDIX_AcylCoAdiphos_Nudt19"/>
    <property type="match status" value="1"/>
</dbReference>
<proteinExistence type="predicted"/>
<dbReference type="PANTHER" id="PTHR12318:SF0">
    <property type="entry name" value="ACYL-COENZYME A DIPHOSPHATASE NUDT19"/>
    <property type="match status" value="1"/>
</dbReference>
<feature type="domain" description="Nudix hydrolase" evidence="8">
    <location>
        <begin position="24"/>
        <end position="195"/>
    </location>
</feature>
<dbReference type="PROSITE" id="PS51462">
    <property type="entry name" value="NUDIX"/>
    <property type="match status" value="1"/>
</dbReference>
<dbReference type="GO" id="GO:0046872">
    <property type="term" value="F:metal ion binding"/>
    <property type="evidence" value="ECO:0007669"/>
    <property type="project" value="UniProtKB-KW"/>
</dbReference>
<protein>
    <submittedName>
        <fullName evidence="9">8-oxo-dGTP pyrophosphatase MutT (NUDIX family)</fullName>
    </submittedName>
</protein>
<dbReference type="InterPro" id="IPR000086">
    <property type="entry name" value="NUDIX_hydrolase_dom"/>
</dbReference>
<comment type="caution">
    <text evidence="9">The sequence shown here is derived from an EMBL/GenBank/DDBJ whole genome shotgun (WGS) entry which is preliminary data.</text>
</comment>
<feature type="region of interest" description="Disordered" evidence="7">
    <location>
        <begin position="1"/>
        <end position="22"/>
    </location>
</feature>
<reference evidence="9 10" key="1">
    <citation type="submission" date="2020-08" db="EMBL/GenBank/DDBJ databases">
        <title>Genomic Encyclopedia of Type Strains, Phase IV (KMG-IV): sequencing the most valuable type-strain genomes for metagenomic binning, comparative biology and taxonomic classification.</title>
        <authorList>
            <person name="Goeker M."/>
        </authorList>
    </citation>
    <scope>NUCLEOTIDE SEQUENCE [LARGE SCALE GENOMIC DNA]</scope>
    <source>
        <strain evidence="9 10">DSM 19979</strain>
    </source>
</reference>
<dbReference type="RefSeq" id="WP_242534928.1">
    <property type="nucleotide sequence ID" value="NZ_JACIDJ010000002.1"/>
</dbReference>
<comment type="cofactor">
    <cofactor evidence="2">
        <name>Mg(2+)</name>
        <dbReference type="ChEBI" id="CHEBI:18420"/>
    </cofactor>
</comment>
<keyword evidence="6" id="KW-0464">Manganese</keyword>
<keyword evidence="3" id="KW-0479">Metal-binding</keyword>
<dbReference type="Proteomes" id="UP000553193">
    <property type="component" value="Unassembled WGS sequence"/>
</dbReference>
<sequence>MTEPTADNPGSADAAGVTRRRVHPRHAASLVLWRDGPSGPEVLMGRRHHALRFMPGVLVFPGGRVDRTDYKAPALSELRAPTLAMLRLSSQASLARALAVAAARELHEETALVLGEMRGGRVAPDLSCMDYLSRAITPAGRPIRFHARFLVAPASAAHGELRGSGELEELRFFPLTGLAGQPVMRITAMILEEFQAWLGMDQPARDARALMAIKGRDRFSAERKWPSSEAP</sequence>
<evidence type="ECO:0000256" key="7">
    <source>
        <dbReference type="SAM" id="MobiDB-lite"/>
    </source>
</evidence>